<protein>
    <submittedName>
        <fullName evidence="3">Spore germination protein GerAC</fullName>
    </submittedName>
</protein>
<feature type="domain" description="Spore germination GerAC-like C-terminal" evidence="2">
    <location>
        <begin position="227"/>
        <end position="372"/>
    </location>
</feature>
<sequence length="376" mass="40565">MQSSCSLPCAKEGEGSMTKDGMPPKGAPLRLLLPVIACLVAATGCRASDNESMRPLPYEGARLTMAGVDDGPGGLRVTTSEHFTRLAGGKLQTYAAAEPRSQSFATFADAAWQWEQKASPQFIAVGEAWVRTHGFPASWAKQLQRLGVRQGRKPLLAVVEGSAERWVRSPGGAEGGMALLGQSGWALDTLGAYDSRYGDDLVLPYLPAEALSRSGEGSRKTTPQALLFKNQKLVTVLSAGQSELLSCLRGSDLPRLVWPGTDQAESAAGRSTTLRQVSCRVDIAANGDLKQPKLRVVLTVSALSDGRSTAGQWKERLKQQGAELIRSLQELRTDPLRLGEAVRKQYSGLWTQERWREALSRAEIKLDVDVNLHGGT</sequence>
<dbReference type="Pfam" id="PF05504">
    <property type="entry name" value="Spore_GerAC"/>
    <property type="match status" value="1"/>
</dbReference>
<dbReference type="PATRIC" id="fig|162209.4.peg.3108"/>
<evidence type="ECO:0000259" key="2">
    <source>
        <dbReference type="Pfam" id="PF05504"/>
    </source>
</evidence>
<evidence type="ECO:0000313" key="4">
    <source>
        <dbReference type="Proteomes" id="UP000061660"/>
    </source>
</evidence>
<gene>
    <name evidence="3" type="ORF">IJ22_29140</name>
</gene>
<dbReference type="KEGG" id="pnp:IJ22_29140"/>
<evidence type="ECO:0000313" key="3">
    <source>
        <dbReference type="EMBL" id="ALS23287.1"/>
    </source>
</evidence>
<feature type="region of interest" description="Disordered" evidence="1">
    <location>
        <begin position="1"/>
        <end position="23"/>
    </location>
</feature>
<dbReference type="Proteomes" id="UP000061660">
    <property type="component" value="Chromosome"/>
</dbReference>
<dbReference type="AlphaFoldDB" id="A0A0U2VUR9"/>
<dbReference type="InterPro" id="IPR046953">
    <property type="entry name" value="Spore_GerAC-like_C"/>
</dbReference>
<evidence type="ECO:0000256" key="1">
    <source>
        <dbReference type="SAM" id="MobiDB-lite"/>
    </source>
</evidence>
<reference evidence="4" key="1">
    <citation type="submission" date="2015-12" db="EMBL/GenBank/DDBJ databases">
        <title>Complete genome sequences of two moderately thermophilic Paenibacillus species.</title>
        <authorList>
            <person name="Butler R.III."/>
            <person name="Wang J."/>
            <person name="Stark B.C."/>
            <person name="Pombert J.-F."/>
        </authorList>
    </citation>
    <scope>NUCLEOTIDE SEQUENCE [LARGE SCALE GENOMIC DNA]</scope>
    <source>
        <strain evidence="4">32O-Y</strain>
    </source>
</reference>
<proteinExistence type="predicted"/>
<dbReference type="Gene3D" id="3.30.300.210">
    <property type="entry name" value="Nutrient germinant receptor protein C, domain 3"/>
    <property type="match status" value="1"/>
</dbReference>
<organism evidence="3 4">
    <name type="scientific">Paenibacillus naphthalenovorans</name>
    <dbReference type="NCBI Taxonomy" id="162209"/>
    <lineage>
        <taxon>Bacteria</taxon>
        <taxon>Bacillati</taxon>
        <taxon>Bacillota</taxon>
        <taxon>Bacilli</taxon>
        <taxon>Bacillales</taxon>
        <taxon>Paenibacillaceae</taxon>
        <taxon>Paenibacillus</taxon>
    </lineage>
</organism>
<name>A0A0U2VUR9_9BACL</name>
<dbReference type="STRING" id="162209.IJ22_29140"/>
<dbReference type="EMBL" id="CP013652">
    <property type="protein sequence ID" value="ALS23287.1"/>
    <property type="molecule type" value="Genomic_DNA"/>
</dbReference>
<accession>A0A0U2VUR9</accession>
<reference evidence="3 4" key="2">
    <citation type="journal article" date="2016" name="Genome Announc.">
        <title>Complete Genome Sequences of Two Interactive Moderate Thermophiles, Paenibacillus napthalenovorans 32O-Y and Paenibacillus sp. 32O-W.</title>
        <authorList>
            <person name="Butler R.R.III."/>
            <person name="Wang J."/>
            <person name="Stark B.C."/>
            <person name="Pombert J.F."/>
        </authorList>
    </citation>
    <scope>NUCLEOTIDE SEQUENCE [LARGE SCALE GENOMIC DNA]</scope>
    <source>
        <strain evidence="3 4">32O-Y</strain>
    </source>
</reference>
<dbReference type="InterPro" id="IPR038501">
    <property type="entry name" value="Spore_GerAC_C_sf"/>
</dbReference>
<keyword evidence="4" id="KW-1185">Reference proteome</keyword>